<gene>
    <name evidence="2" type="ORF">SAMN05444337_2696</name>
</gene>
<keyword evidence="1" id="KW-1133">Transmembrane helix</keyword>
<name>A0A1M6MF98_9FLAO</name>
<evidence type="ECO:0000256" key="1">
    <source>
        <dbReference type="SAM" id="Phobius"/>
    </source>
</evidence>
<keyword evidence="1" id="KW-0812">Transmembrane</keyword>
<evidence type="ECO:0000313" key="3">
    <source>
        <dbReference type="Proteomes" id="UP000184232"/>
    </source>
</evidence>
<dbReference type="STRING" id="683124.SAMN05444337_2696"/>
<accession>A0A1M6MF98</accession>
<evidence type="ECO:0008006" key="4">
    <source>
        <dbReference type="Google" id="ProtNLM"/>
    </source>
</evidence>
<sequence>MKFKWYKMLIFPFIIFVYVLLHFIIPTENENEKNKIKYINERNFIEKKIVGKWNFDTHQSVYNNRFHLFSADGSYTYHGSDNSKIYSGNWYVNVNDSILYIKRKDTINNSIYKLKKIESNMLVLEKKGKYVEFMNWTRYK</sequence>
<organism evidence="2 3">
    <name type="scientific">Flavobacterium haoranii</name>
    <dbReference type="NCBI Taxonomy" id="683124"/>
    <lineage>
        <taxon>Bacteria</taxon>
        <taxon>Pseudomonadati</taxon>
        <taxon>Bacteroidota</taxon>
        <taxon>Flavobacteriia</taxon>
        <taxon>Flavobacteriales</taxon>
        <taxon>Flavobacteriaceae</taxon>
        <taxon>Flavobacterium</taxon>
    </lineage>
</organism>
<evidence type="ECO:0000313" key="2">
    <source>
        <dbReference type="EMBL" id="SHJ82117.1"/>
    </source>
</evidence>
<dbReference type="RefSeq" id="WP_072785982.1">
    <property type="nucleotide sequence ID" value="NZ_CP045292.1"/>
</dbReference>
<feature type="transmembrane region" description="Helical" evidence="1">
    <location>
        <begin position="6"/>
        <end position="25"/>
    </location>
</feature>
<protein>
    <recommendedName>
        <fullName evidence="4">Lipocalin-like domain-containing protein</fullName>
    </recommendedName>
</protein>
<dbReference type="EMBL" id="FQZH01000007">
    <property type="protein sequence ID" value="SHJ82117.1"/>
    <property type="molecule type" value="Genomic_DNA"/>
</dbReference>
<reference evidence="2 3" key="1">
    <citation type="submission" date="2016-11" db="EMBL/GenBank/DDBJ databases">
        <authorList>
            <person name="Jaros S."/>
            <person name="Januszkiewicz K."/>
            <person name="Wedrychowicz H."/>
        </authorList>
    </citation>
    <scope>NUCLEOTIDE SEQUENCE [LARGE SCALE GENOMIC DNA]</scope>
    <source>
        <strain evidence="2 3">DSM 22807</strain>
    </source>
</reference>
<dbReference type="Proteomes" id="UP000184232">
    <property type="component" value="Unassembled WGS sequence"/>
</dbReference>
<dbReference type="AlphaFoldDB" id="A0A1M6MF98"/>
<keyword evidence="1" id="KW-0472">Membrane</keyword>
<keyword evidence="3" id="KW-1185">Reference proteome</keyword>
<proteinExistence type="predicted"/>